<feature type="transmembrane region" description="Helical" evidence="1">
    <location>
        <begin position="75"/>
        <end position="97"/>
    </location>
</feature>
<evidence type="ECO:0000313" key="2">
    <source>
        <dbReference type="EMBL" id="RUS87650.1"/>
    </source>
</evidence>
<sequence>MFILFFDIVRTMTNKYFDSPVISIVISVCLLTFLFVWFRFSNSTSMENLFFPLLILEQDKMCVCIEIQHILNKPFLFSFFFLFFLQTKYLNFIFVLISLPMHSPQIFIEKLWQP</sequence>
<keyword evidence="3" id="KW-1185">Reference proteome</keyword>
<keyword evidence="1" id="KW-0472">Membrane</keyword>
<dbReference type="EMBL" id="RQTK01000104">
    <property type="protein sequence ID" value="RUS87650.1"/>
    <property type="molecule type" value="Genomic_DNA"/>
</dbReference>
<keyword evidence="1" id="KW-0812">Transmembrane</keyword>
<evidence type="ECO:0000256" key="1">
    <source>
        <dbReference type="SAM" id="Phobius"/>
    </source>
</evidence>
<dbReference type="AlphaFoldDB" id="A0A3S1BGB5"/>
<gene>
    <name evidence="2" type="ORF">EGW08_004573</name>
</gene>
<feature type="transmembrane region" description="Helical" evidence="1">
    <location>
        <begin position="21"/>
        <end position="40"/>
    </location>
</feature>
<name>A0A3S1BGB5_ELYCH</name>
<accession>A0A3S1BGB5</accession>
<reference evidence="2 3" key="1">
    <citation type="submission" date="2019-01" db="EMBL/GenBank/DDBJ databases">
        <title>A draft genome assembly of the solar-powered sea slug Elysia chlorotica.</title>
        <authorList>
            <person name="Cai H."/>
            <person name="Li Q."/>
            <person name="Fang X."/>
            <person name="Li J."/>
            <person name="Curtis N.E."/>
            <person name="Altenburger A."/>
            <person name="Shibata T."/>
            <person name="Feng M."/>
            <person name="Maeda T."/>
            <person name="Schwartz J.A."/>
            <person name="Shigenobu S."/>
            <person name="Lundholm N."/>
            <person name="Nishiyama T."/>
            <person name="Yang H."/>
            <person name="Hasebe M."/>
            <person name="Li S."/>
            <person name="Pierce S.K."/>
            <person name="Wang J."/>
        </authorList>
    </citation>
    <scope>NUCLEOTIDE SEQUENCE [LARGE SCALE GENOMIC DNA]</scope>
    <source>
        <strain evidence="2">EC2010</strain>
        <tissue evidence="2">Whole organism of an adult</tissue>
    </source>
</reference>
<organism evidence="2 3">
    <name type="scientific">Elysia chlorotica</name>
    <name type="common">Eastern emerald elysia</name>
    <name type="synonym">Sea slug</name>
    <dbReference type="NCBI Taxonomy" id="188477"/>
    <lineage>
        <taxon>Eukaryota</taxon>
        <taxon>Metazoa</taxon>
        <taxon>Spiralia</taxon>
        <taxon>Lophotrochozoa</taxon>
        <taxon>Mollusca</taxon>
        <taxon>Gastropoda</taxon>
        <taxon>Heterobranchia</taxon>
        <taxon>Euthyneura</taxon>
        <taxon>Panpulmonata</taxon>
        <taxon>Sacoglossa</taxon>
        <taxon>Placobranchoidea</taxon>
        <taxon>Plakobranchidae</taxon>
        <taxon>Elysia</taxon>
    </lineage>
</organism>
<proteinExistence type="predicted"/>
<dbReference type="Proteomes" id="UP000271974">
    <property type="component" value="Unassembled WGS sequence"/>
</dbReference>
<protein>
    <submittedName>
        <fullName evidence="2">Uncharacterized protein</fullName>
    </submittedName>
</protein>
<comment type="caution">
    <text evidence="2">The sequence shown here is derived from an EMBL/GenBank/DDBJ whole genome shotgun (WGS) entry which is preliminary data.</text>
</comment>
<evidence type="ECO:0000313" key="3">
    <source>
        <dbReference type="Proteomes" id="UP000271974"/>
    </source>
</evidence>
<keyword evidence="1" id="KW-1133">Transmembrane helix</keyword>